<name>M1ZBG4_9FIRM</name>
<dbReference type="OrthoDB" id="9906986at2"/>
<protein>
    <recommendedName>
        <fullName evidence="3">PD(D/E)XK endonuclease domain-containing protein</fullName>
    </recommendedName>
</protein>
<sequence>MNDTTKKGKQASVDGFAHEHIAVGLLMKKYQNVSLVDLPLSPYDIIIAFQNSDGEEDIIKCQVKTATKSVKFTGGTRGGIDRQYISGVKEYIQSTKTSDVVIGVTPVTEHSFDLYFVPTVLIEYLGQKSISINRIRGLKNNYEILEYCKDKAYVLEKCREYGII</sequence>
<gene>
    <name evidence="1" type="ORF">CUESP1_0887</name>
</gene>
<dbReference type="REBASE" id="176547">
    <property type="entry name" value="CulEspORF886P"/>
</dbReference>
<dbReference type="REBASE" id="63831">
    <property type="entry name" value="CulEspORF250038P"/>
</dbReference>
<dbReference type="HOGENOM" id="CLU_1616188_0_0_9"/>
<evidence type="ECO:0008006" key="3">
    <source>
        <dbReference type="Google" id="ProtNLM"/>
    </source>
</evidence>
<dbReference type="AlphaFoldDB" id="M1ZBG4"/>
<evidence type="ECO:0000313" key="2">
    <source>
        <dbReference type="Proteomes" id="UP000245423"/>
    </source>
</evidence>
<dbReference type="Proteomes" id="UP000245423">
    <property type="component" value="Chromosome 1"/>
</dbReference>
<evidence type="ECO:0000313" key="1">
    <source>
        <dbReference type="EMBL" id="SHD76265.1"/>
    </source>
</evidence>
<proteinExistence type="predicted"/>
<reference evidence="1 2" key="1">
    <citation type="submission" date="2016-11" db="EMBL/GenBank/DDBJ databases">
        <authorList>
            <person name="Manzoor S."/>
        </authorList>
    </citation>
    <scope>NUCLEOTIDE SEQUENCE [LARGE SCALE GENOMIC DNA]</scope>
    <source>
        <strain evidence="1">Clostridium ultunense strain Esp</strain>
    </source>
</reference>
<dbReference type="GO" id="GO:0003676">
    <property type="term" value="F:nucleic acid binding"/>
    <property type="evidence" value="ECO:0007669"/>
    <property type="project" value="InterPro"/>
</dbReference>
<organism evidence="1 2">
    <name type="scientific">[Clostridium] ultunense Esp</name>
    <dbReference type="NCBI Taxonomy" id="1288971"/>
    <lineage>
        <taxon>Bacteria</taxon>
        <taxon>Bacillati</taxon>
        <taxon>Bacillota</taxon>
        <taxon>Tissierellia</taxon>
        <taxon>Tissierellales</taxon>
        <taxon>Tepidimicrobiaceae</taxon>
        <taxon>Schnuerera</taxon>
    </lineage>
</organism>
<keyword evidence="2" id="KW-1185">Reference proteome</keyword>
<dbReference type="EMBL" id="LT669839">
    <property type="protein sequence ID" value="SHD76265.1"/>
    <property type="molecule type" value="Genomic_DNA"/>
</dbReference>
<dbReference type="RefSeq" id="WP_005585283.1">
    <property type="nucleotide sequence ID" value="NZ_LT669839.1"/>
</dbReference>
<dbReference type="InterPro" id="IPR011856">
    <property type="entry name" value="tRNA_endonuc-like_dom_sf"/>
</dbReference>
<accession>M1ZBG4</accession>
<dbReference type="Gene3D" id="3.40.1350.10">
    <property type="match status" value="1"/>
</dbReference>